<dbReference type="RefSeq" id="WP_218324751.1">
    <property type="nucleotide sequence ID" value="NZ_JAHUZB010000001.1"/>
</dbReference>
<feature type="domain" description="HTH rpiR-type" evidence="4">
    <location>
        <begin position="1"/>
        <end position="75"/>
    </location>
</feature>
<evidence type="ECO:0000256" key="2">
    <source>
        <dbReference type="ARBA" id="ARBA00023125"/>
    </source>
</evidence>
<dbReference type="PROSITE" id="PS51071">
    <property type="entry name" value="HTH_RPIR"/>
    <property type="match status" value="1"/>
</dbReference>
<keyword evidence="1" id="KW-0805">Transcription regulation</keyword>
<dbReference type="Pfam" id="PF01380">
    <property type="entry name" value="SIS"/>
    <property type="match status" value="1"/>
</dbReference>
<dbReference type="PROSITE" id="PS51464">
    <property type="entry name" value="SIS"/>
    <property type="match status" value="1"/>
</dbReference>
<organism evidence="6 7">
    <name type="scientific">Enterococcus alishanensis</name>
    <dbReference type="NCBI Taxonomy" id="1303817"/>
    <lineage>
        <taxon>Bacteria</taxon>
        <taxon>Bacillati</taxon>
        <taxon>Bacillota</taxon>
        <taxon>Bacilli</taxon>
        <taxon>Lactobacillales</taxon>
        <taxon>Enterococcaceae</taxon>
        <taxon>Enterococcus</taxon>
    </lineage>
</organism>
<keyword evidence="2" id="KW-0238">DNA-binding</keyword>
<accession>A0ABS6T9X7</accession>
<dbReference type="InterPro" id="IPR035472">
    <property type="entry name" value="RpiR-like_SIS"/>
</dbReference>
<evidence type="ECO:0000256" key="1">
    <source>
        <dbReference type="ARBA" id="ARBA00023015"/>
    </source>
</evidence>
<dbReference type="PANTHER" id="PTHR30514">
    <property type="entry name" value="GLUCOKINASE"/>
    <property type="match status" value="1"/>
</dbReference>
<dbReference type="EMBL" id="JAHUZB010000001">
    <property type="protein sequence ID" value="MBV7389704.1"/>
    <property type="molecule type" value="Genomic_DNA"/>
</dbReference>
<evidence type="ECO:0000313" key="6">
    <source>
        <dbReference type="EMBL" id="MBV7389704.1"/>
    </source>
</evidence>
<name>A0ABS6T9X7_9ENTE</name>
<feature type="domain" description="SIS" evidence="5">
    <location>
        <begin position="124"/>
        <end position="265"/>
    </location>
</feature>
<evidence type="ECO:0000259" key="5">
    <source>
        <dbReference type="PROSITE" id="PS51464"/>
    </source>
</evidence>
<comment type="caution">
    <text evidence="6">The sequence shown here is derived from an EMBL/GenBank/DDBJ whole genome shotgun (WGS) entry which is preliminary data.</text>
</comment>
<dbReference type="PANTHER" id="PTHR30514:SF10">
    <property type="entry name" value="MURR_RPIR FAMILY TRANSCRIPTIONAL REGULATOR"/>
    <property type="match status" value="1"/>
</dbReference>
<dbReference type="InterPro" id="IPR000281">
    <property type="entry name" value="HTH_RpiR"/>
</dbReference>
<keyword evidence="7" id="KW-1185">Reference proteome</keyword>
<evidence type="ECO:0000313" key="7">
    <source>
        <dbReference type="Proteomes" id="UP000774130"/>
    </source>
</evidence>
<protein>
    <submittedName>
        <fullName evidence="6">MurR/RpiR family transcriptional regulator</fullName>
    </submittedName>
</protein>
<evidence type="ECO:0000256" key="3">
    <source>
        <dbReference type="ARBA" id="ARBA00023163"/>
    </source>
</evidence>
<reference evidence="6 7" key="1">
    <citation type="submission" date="2021-06" db="EMBL/GenBank/DDBJ databases">
        <title>Enterococcus alishanensis sp. nov., a novel lactic acid bacterium isolated from fresh coffee beans.</title>
        <authorList>
            <person name="Chen Y.-S."/>
        </authorList>
    </citation>
    <scope>NUCLEOTIDE SEQUENCE [LARGE SCALE GENOMIC DNA]</scope>
    <source>
        <strain evidence="6 7">ALS3</strain>
    </source>
</reference>
<sequence length="302" mass="34421">MLIREKMKQIHFSTAEENVIRFLLHSDSQLRDLTVKEIAEITYVHPSTLIRVAKKLNFSGWSALKDAFLAESHYLNTYFTDIDANLPFSPQDGIMTVAHKIASLEKDTIADSLSLLHHDQLQKAQQLLLNARTIKIFGSNANLLIAEDFALKMRRLNRAVRVVSTMNEQSYEAHNTHPDDVCILISYTGENVMMTKLAELFNQQKIPFIALTSIGENTLAEKAQAVLHITTRERLYSKIANYSINSSISFLLDVLYSCVFAEDYEKNLNHLISIGEQVDIRKSSSDIMAEPNIQYRDFLRPN</sequence>
<evidence type="ECO:0000259" key="4">
    <source>
        <dbReference type="PROSITE" id="PS51071"/>
    </source>
</evidence>
<dbReference type="CDD" id="cd05013">
    <property type="entry name" value="SIS_RpiR"/>
    <property type="match status" value="1"/>
</dbReference>
<dbReference type="Proteomes" id="UP000774130">
    <property type="component" value="Unassembled WGS sequence"/>
</dbReference>
<proteinExistence type="predicted"/>
<dbReference type="InterPro" id="IPR001347">
    <property type="entry name" value="SIS_dom"/>
</dbReference>
<gene>
    <name evidence="6" type="ORF">KUA55_03365</name>
</gene>
<keyword evidence="3" id="KW-0804">Transcription</keyword>
<dbReference type="InterPro" id="IPR047640">
    <property type="entry name" value="RpiR-like"/>
</dbReference>
<dbReference type="Pfam" id="PF01418">
    <property type="entry name" value="HTH_6"/>
    <property type="match status" value="1"/>
</dbReference>